<dbReference type="CDD" id="cd00104">
    <property type="entry name" value="KAZAL_FS"/>
    <property type="match status" value="1"/>
</dbReference>
<dbReference type="Gene3D" id="3.30.60.30">
    <property type="match status" value="1"/>
</dbReference>
<evidence type="ECO:0000259" key="6">
    <source>
        <dbReference type="PROSITE" id="PS51465"/>
    </source>
</evidence>
<feature type="region of interest" description="Disordered" evidence="4">
    <location>
        <begin position="98"/>
        <end position="120"/>
    </location>
</feature>
<keyword evidence="5" id="KW-0732">Signal</keyword>
<dbReference type="PANTHER" id="PTHR21179">
    <property type="entry name" value="SERINE-TYPE ENDOPEPTIDASE INHIBITOR"/>
    <property type="match status" value="1"/>
</dbReference>
<reference evidence="7" key="1">
    <citation type="journal article" date="2023" name="Proteomics">
        <title>Proteome of urticating setae of Ochrogaster lunifer, a processionary caterpillar of medical and veterinary importance, including primary structures of putative toxins.</title>
        <authorList>
            <person name="Walker A.A."/>
            <person name="Perkins L.E."/>
            <person name="Battisti A."/>
            <person name="Zalucki M.P."/>
            <person name="King G.F."/>
        </authorList>
    </citation>
    <scope>NUCLEOTIDE SEQUENCE</scope>
    <source>
        <strain evidence="7">U-TPTX</strain>
    </source>
</reference>
<evidence type="ECO:0000256" key="5">
    <source>
        <dbReference type="SAM" id="SignalP"/>
    </source>
</evidence>
<dbReference type="SMART" id="SM00280">
    <property type="entry name" value="KAZAL"/>
    <property type="match status" value="1"/>
</dbReference>
<accession>A0AA49ETB2</accession>
<keyword evidence="2" id="KW-0964">Secreted</keyword>
<feature type="signal peptide" evidence="5">
    <location>
        <begin position="1"/>
        <end position="19"/>
    </location>
</feature>
<dbReference type="Pfam" id="PF00050">
    <property type="entry name" value="Kazal_1"/>
    <property type="match status" value="1"/>
</dbReference>
<dbReference type="AlphaFoldDB" id="A0AA49ETB2"/>
<keyword evidence="3" id="KW-1015">Disulfide bond</keyword>
<feature type="chain" id="PRO_5041288937" evidence="5">
    <location>
        <begin position="20"/>
        <end position="181"/>
    </location>
</feature>
<dbReference type="EMBL" id="OQ876641">
    <property type="protein sequence ID" value="WGN96279.1"/>
    <property type="molecule type" value="mRNA"/>
</dbReference>
<name>A0AA49ETB2_OCHLU</name>
<evidence type="ECO:0000256" key="4">
    <source>
        <dbReference type="SAM" id="MobiDB-lite"/>
    </source>
</evidence>
<dbReference type="InterPro" id="IPR036058">
    <property type="entry name" value="Kazal_dom_sf"/>
</dbReference>
<proteinExistence type="evidence at transcript level"/>
<sequence length="181" mass="19914">MKIQCILFVIAIVSSHALGFRIRRQANEQDTDLEDRYGWDQRTWGQNQRQFSGQGQFTGQGQFSGQGQFPGQAQFPGLSLSPGQWLFPDQGQFPQVIPGQQQQQRTTSTTSTPSTITTSGNGAAIKRCQANCPVTAEYNPVCGSDNNTYDNPGRLECAQNCGLKITLLRKSRCPQTTPAPQ</sequence>
<dbReference type="SUPFAM" id="SSF100895">
    <property type="entry name" value="Kazal-type serine protease inhibitors"/>
    <property type="match status" value="1"/>
</dbReference>
<evidence type="ECO:0000256" key="2">
    <source>
        <dbReference type="ARBA" id="ARBA00022525"/>
    </source>
</evidence>
<dbReference type="GO" id="GO:0004867">
    <property type="term" value="F:serine-type endopeptidase inhibitor activity"/>
    <property type="evidence" value="ECO:0007669"/>
    <property type="project" value="InterPro"/>
</dbReference>
<evidence type="ECO:0000256" key="1">
    <source>
        <dbReference type="ARBA" id="ARBA00004613"/>
    </source>
</evidence>
<reference evidence="7" key="2">
    <citation type="submission" date="2023-04" db="EMBL/GenBank/DDBJ databases">
        <authorList>
            <person name="Walker A."/>
            <person name="Perkins L.E."/>
            <person name="Battisti A."/>
            <person name="Zalucki M.P."/>
            <person name="King G.F."/>
        </authorList>
    </citation>
    <scope>NUCLEOTIDE SEQUENCE</scope>
    <source>
        <strain evidence="7">U-TPTX</strain>
        <tissue evidence="7">True setae</tissue>
    </source>
</reference>
<evidence type="ECO:0000313" key="7">
    <source>
        <dbReference type="EMBL" id="WGN96279.1"/>
    </source>
</evidence>
<dbReference type="GO" id="GO:0005576">
    <property type="term" value="C:extracellular region"/>
    <property type="evidence" value="ECO:0007669"/>
    <property type="project" value="UniProtKB-SubCell"/>
</dbReference>
<protein>
    <submittedName>
        <fullName evidence="7">Setae polypeptide</fullName>
    </submittedName>
</protein>
<dbReference type="InterPro" id="IPR039932">
    <property type="entry name" value="Spink4-like"/>
</dbReference>
<dbReference type="PROSITE" id="PS51465">
    <property type="entry name" value="KAZAL_2"/>
    <property type="match status" value="1"/>
</dbReference>
<feature type="domain" description="Kazal-like" evidence="6">
    <location>
        <begin position="122"/>
        <end position="175"/>
    </location>
</feature>
<dbReference type="InterPro" id="IPR002350">
    <property type="entry name" value="Kazal_dom"/>
</dbReference>
<evidence type="ECO:0000256" key="3">
    <source>
        <dbReference type="ARBA" id="ARBA00023157"/>
    </source>
</evidence>
<organism evidence="7">
    <name type="scientific">Ochrogaster lunifer</name>
    <name type="common">Bag-shelter moth</name>
    <dbReference type="NCBI Taxonomy" id="319761"/>
    <lineage>
        <taxon>Eukaryota</taxon>
        <taxon>Metazoa</taxon>
        <taxon>Ecdysozoa</taxon>
        <taxon>Arthropoda</taxon>
        <taxon>Hexapoda</taxon>
        <taxon>Insecta</taxon>
        <taxon>Pterygota</taxon>
        <taxon>Neoptera</taxon>
        <taxon>Endopterygota</taxon>
        <taxon>Lepidoptera</taxon>
        <taxon>Glossata</taxon>
        <taxon>Ditrysia</taxon>
        <taxon>Noctuoidea</taxon>
        <taxon>Notodontidae</taxon>
        <taxon>Thaumetopoeinae</taxon>
        <taxon>Ochrogaster</taxon>
    </lineage>
</organism>
<comment type="subcellular location">
    <subcellularLocation>
        <location evidence="1">Secreted</location>
    </subcellularLocation>
</comment>
<dbReference type="PANTHER" id="PTHR21179:SF0">
    <property type="entry name" value="SERINE PROTEASE INHIBITOR KAZAL-TYPE 4"/>
    <property type="match status" value="1"/>
</dbReference>